<evidence type="ECO:0000256" key="1">
    <source>
        <dbReference type="ARBA" id="ARBA00022679"/>
    </source>
</evidence>
<name>A0A937XHX6_UNCW3</name>
<dbReference type="InterPro" id="IPR029063">
    <property type="entry name" value="SAM-dependent_MTases_sf"/>
</dbReference>
<evidence type="ECO:0000313" key="4">
    <source>
        <dbReference type="Proteomes" id="UP000779900"/>
    </source>
</evidence>
<accession>A0A937XHX6</accession>
<dbReference type="PANTHER" id="PTHR43861">
    <property type="entry name" value="TRANS-ACONITATE 2-METHYLTRANSFERASE-RELATED"/>
    <property type="match status" value="1"/>
</dbReference>
<dbReference type="EMBL" id="VGIR01000040">
    <property type="protein sequence ID" value="MBM3331704.1"/>
    <property type="molecule type" value="Genomic_DNA"/>
</dbReference>
<comment type="caution">
    <text evidence="3">The sequence shown here is derived from an EMBL/GenBank/DDBJ whole genome shotgun (WGS) entry which is preliminary data.</text>
</comment>
<dbReference type="Pfam" id="PF13649">
    <property type="entry name" value="Methyltransf_25"/>
    <property type="match status" value="1"/>
</dbReference>
<protein>
    <submittedName>
        <fullName evidence="3">Class I SAM-dependent methyltransferase</fullName>
    </submittedName>
</protein>
<dbReference type="GO" id="GO:0032259">
    <property type="term" value="P:methylation"/>
    <property type="evidence" value="ECO:0007669"/>
    <property type="project" value="UniProtKB-KW"/>
</dbReference>
<feature type="domain" description="Methyltransferase" evidence="2">
    <location>
        <begin position="119"/>
        <end position="214"/>
    </location>
</feature>
<sequence>MVMWSSGRVAAASRHRLGLRNRVGVVSSPVADHPTMNDGSDFRADVRRIWDEFQRLGRSRDFGNLEGGSVEQQRDKRLQLHHCANYAAVLQVLRGSRPLGTRSDSSNDSVMSRAPLRLLELGCGSGGLTSVLAKVMPESWSIEATDYSERLLTGARARFECANLRFRHLDARSLAPERMGGVDAVLLLEVIEHLPPDEAEGLLRRVYDALEVGGMMVLTTLDRAAFPRPFSGYAPHFVEYTHKSLSEFLGDPRRSPFEGHDVYRLVSERIAAESVRAEQRGGYLANRFQRMVLGIGRRHPKLGACREWLEARLFRLYSLLPERDGFDFDGYLATLDLIRSEPEQHDHDSFGLVAVLRKSGEARDMTRLSDNRDRVPSHRATGG</sequence>
<evidence type="ECO:0000259" key="2">
    <source>
        <dbReference type="Pfam" id="PF13649"/>
    </source>
</evidence>
<keyword evidence="3" id="KW-0489">Methyltransferase</keyword>
<dbReference type="InterPro" id="IPR041698">
    <property type="entry name" value="Methyltransf_25"/>
</dbReference>
<dbReference type="GO" id="GO:0008168">
    <property type="term" value="F:methyltransferase activity"/>
    <property type="evidence" value="ECO:0007669"/>
    <property type="project" value="UniProtKB-KW"/>
</dbReference>
<dbReference type="SUPFAM" id="SSF53335">
    <property type="entry name" value="S-adenosyl-L-methionine-dependent methyltransferases"/>
    <property type="match status" value="1"/>
</dbReference>
<organism evidence="3 4">
    <name type="scientific">candidate division WOR-3 bacterium</name>
    <dbReference type="NCBI Taxonomy" id="2052148"/>
    <lineage>
        <taxon>Bacteria</taxon>
        <taxon>Bacteria division WOR-3</taxon>
    </lineage>
</organism>
<dbReference type="AlphaFoldDB" id="A0A937XHX6"/>
<dbReference type="Proteomes" id="UP000779900">
    <property type="component" value="Unassembled WGS sequence"/>
</dbReference>
<dbReference type="Gene3D" id="3.40.50.150">
    <property type="entry name" value="Vaccinia Virus protein VP39"/>
    <property type="match status" value="1"/>
</dbReference>
<evidence type="ECO:0000313" key="3">
    <source>
        <dbReference type="EMBL" id="MBM3331704.1"/>
    </source>
</evidence>
<dbReference type="CDD" id="cd02440">
    <property type="entry name" value="AdoMet_MTases"/>
    <property type="match status" value="1"/>
</dbReference>
<proteinExistence type="predicted"/>
<reference evidence="3" key="1">
    <citation type="submission" date="2019-03" db="EMBL/GenBank/DDBJ databases">
        <title>Lake Tanganyika Metagenome-Assembled Genomes (MAGs).</title>
        <authorList>
            <person name="Tran P."/>
        </authorList>
    </citation>
    <scope>NUCLEOTIDE SEQUENCE</scope>
    <source>
        <strain evidence="3">K_DeepCast_150m_m2_040</strain>
    </source>
</reference>
<keyword evidence="1" id="KW-0808">Transferase</keyword>
<gene>
    <name evidence="3" type="ORF">FJY68_07635</name>
</gene>